<keyword evidence="1" id="KW-0560">Oxidoreductase</keyword>
<dbReference type="GO" id="GO:0010181">
    <property type="term" value="F:FMN binding"/>
    <property type="evidence" value="ECO:0007669"/>
    <property type="project" value="InterPro"/>
</dbReference>
<dbReference type="InterPro" id="IPR012349">
    <property type="entry name" value="Split_barrel_FMN-bd"/>
</dbReference>
<dbReference type="Pfam" id="PF01613">
    <property type="entry name" value="Flavin_Reduct"/>
    <property type="match status" value="1"/>
</dbReference>
<dbReference type="PANTHER" id="PTHR30466:SF1">
    <property type="entry name" value="FMN REDUCTASE (NADH) RUTF"/>
    <property type="match status" value="1"/>
</dbReference>
<dbReference type="AlphaFoldDB" id="A0A1I0FRN7"/>
<sequence>MDDQTFRKAMGKFATGVTVVTTQFGEEIHGMTANAFMSVSLNPKLVLISIDHKANMIDYINNTGKFAISILNEGQKDISAYFAGQNQESREIDFNWFNDMPTIKESLANLTCEVHDSVVAGDHTLYIGKVTDIKITDGEPLAFYEGKYRQMQNGAGVN</sequence>
<evidence type="ECO:0000313" key="3">
    <source>
        <dbReference type="EMBL" id="SET60014.1"/>
    </source>
</evidence>
<dbReference type="Gene3D" id="2.30.110.10">
    <property type="entry name" value="Electron Transport, Fmn-binding Protein, Chain A"/>
    <property type="match status" value="1"/>
</dbReference>
<dbReference type="Proteomes" id="UP000198618">
    <property type="component" value="Unassembled WGS sequence"/>
</dbReference>
<evidence type="ECO:0000313" key="4">
    <source>
        <dbReference type="Proteomes" id="UP000198618"/>
    </source>
</evidence>
<dbReference type="PANTHER" id="PTHR30466">
    <property type="entry name" value="FLAVIN REDUCTASE"/>
    <property type="match status" value="1"/>
</dbReference>
<feature type="domain" description="Flavin reductase like" evidence="2">
    <location>
        <begin position="10"/>
        <end position="150"/>
    </location>
</feature>
<dbReference type="STRING" id="930131.SAMN05216389_11667"/>
<dbReference type="OrthoDB" id="9792858at2"/>
<gene>
    <name evidence="3" type="ORF">SAMN05216389_11667</name>
</gene>
<dbReference type="RefSeq" id="WP_090871441.1">
    <property type="nucleotide sequence ID" value="NZ_FOHE01000016.1"/>
</dbReference>
<dbReference type="SUPFAM" id="SSF50475">
    <property type="entry name" value="FMN-binding split barrel"/>
    <property type="match status" value="1"/>
</dbReference>
<keyword evidence="4" id="KW-1185">Reference proteome</keyword>
<reference evidence="3 4" key="1">
    <citation type="submission" date="2016-10" db="EMBL/GenBank/DDBJ databases">
        <authorList>
            <person name="de Groot N.N."/>
        </authorList>
    </citation>
    <scope>NUCLEOTIDE SEQUENCE [LARGE SCALE GENOMIC DNA]</scope>
    <source>
        <strain evidence="3 4">IBRC-M 10780</strain>
    </source>
</reference>
<proteinExistence type="predicted"/>
<evidence type="ECO:0000256" key="1">
    <source>
        <dbReference type="ARBA" id="ARBA00023002"/>
    </source>
</evidence>
<dbReference type="EMBL" id="FOHE01000016">
    <property type="protein sequence ID" value="SET60014.1"/>
    <property type="molecule type" value="Genomic_DNA"/>
</dbReference>
<name>A0A1I0FRN7_9BACI</name>
<dbReference type="GO" id="GO:0042602">
    <property type="term" value="F:riboflavin reductase (NADPH) activity"/>
    <property type="evidence" value="ECO:0007669"/>
    <property type="project" value="TreeGrafter"/>
</dbReference>
<evidence type="ECO:0000259" key="2">
    <source>
        <dbReference type="SMART" id="SM00903"/>
    </source>
</evidence>
<dbReference type="InterPro" id="IPR050268">
    <property type="entry name" value="NADH-dep_flavin_reductase"/>
</dbReference>
<accession>A0A1I0FRN7</accession>
<organism evidence="3 4">
    <name type="scientific">Oceanobacillus limi</name>
    <dbReference type="NCBI Taxonomy" id="930131"/>
    <lineage>
        <taxon>Bacteria</taxon>
        <taxon>Bacillati</taxon>
        <taxon>Bacillota</taxon>
        <taxon>Bacilli</taxon>
        <taxon>Bacillales</taxon>
        <taxon>Bacillaceae</taxon>
        <taxon>Oceanobacillus</taxon>
    </lineage>
</organism>
<dbReference type="InterPro" id="IPR002563">
    <property type="entry name" value="Flavin_Rdtase-like_dom"/>
</dbReference>
<dbReference type="SMART" id="SM00903">
    <property type="entry name" value="Flavin_Reduct"/>
    <property type="match status" value="1"/>
</dbReference>
<protein>
    <submittedName>
        <fullName evidence="3">NADH-FMN oxidoreductase RutF, flavin reductase (DIM6/NTAB) family</fullName>
    </submittedName>
</protein>